<keyword evidence="11" id="KW-1185">Reference proteome</keyword>
<feature type="domain" description="RmlD-like substrate binding" evidence="7">
    <location>
        <begin position="3"/>
        <end position="285"/>
    </location>
</feature>
<keyword evidence="6 9" id="KW-0560">Oxidoreductase</keyword>
<dbReference type="PANTHER" id="PTHR10491">
    <property type="entry name" value="DTDP-4-DEHYDRORHAMNOSE REDUCTASE"/>
    <property type="match status" value="1"/>
</dbReference>
<dbReference type="RefSeq" id="WP_086242668.1">
    <property type="nucleotide sequence ID" value="NZ_CP018789.1"/>
</dbReference>
<sequence>MERILVFGAYGQLGSEFRYLSNRYSNFSFMFLGKNDIDIINFNETKEFIKSKSFTVIINCAAYTNVDKAEEEFEYAKLVNYKAVENLGKIAHDNNIKFIHISTDYVFNGNHCSPYCEFDQAFPINKYGLSKLMGEQILINMQIKKCIIIRTSWLYGYYGKNFVYTILNAIKANNPLSVVSDQIGTPTNSRDLATTILNIVPLINNDKPQIYHYSNEGVASWYDFANAITSISKIKCQIFPIESKDYPTIAVRPLYSVLNKSKIKQDFGVAIPYWRDSLVEFIKSIKEL</sequence>
<dbReference type="KEGG" id="camy:CSUIS_1350"/>
<gene>
    <name evidence="9" type="primary">rfbD</name>
    <name evidence="8" type="ORF">CSUIS_1350</name>
    <name evidence="9" type="ORF">V2I23_08095</name>
</gene>
<evidence type="ECO:0000259" key="7">
    <source>
        <dbReference type="Pfam" id="PF04321"/>
    </source>
</evidence>
<dbReference type="CDD" id="cd05254">
    <property type="entry name" value="dTDP_HR_like_SDR_e"/>
    <property type="match status" value="1"/>
</dbReference>
<dbReference type="PANTHER" id="PTHR10491:SF4">
    <property type="entry name" value="METHIONINE ADENOSYLTRANSFERASE 2 SUBUNIT BETA"/>
    <property type="match status" value="1"/>
</dbReference>
<evidence type="ECO:0000256" key="3">
    <source>
        <dbReference type="ARBA" id="ARBA00012929"/>
    </source>
</evidence>
<keyword evidence="6" id="KW-0521">NADP</keyword>
<protein>
    <recommendedName>
        <fullName evidence="4 6">dTDP-4-dehydrorhamnose reductase</fullName>
        <ecNumber evidence="3 6">1.1.1.133</ecNumber>
    </recommendedName>
</protein>
<evidence type="ECO:0000313" key="10">
    <source>
        <dbReference type="Proteomes" id="UP000194260"/>
    </source>
</evidence>
<evidence type="ECO:0000256" key="4">
    <source>
        <dbReference type="ARBA" id="ARBA00017099"/>
    </source>
</evidence>
<evidence type="ECO:0000313" key="8">
    <source>
        <dbReference type="EMBL" id="ARR01143.1"/>
    </source>
</evidence>
<dbReference type="Proteomes" id="UP001331664">
    <property type="component" value="Unassembled WGS sequence"/>
</dbReference>
<reference evidence="10" key="1">
    <citation type="journal article" date="2017" name="Genome Biol. Evol.">
        <title>Comparative Genomic Analysis Identifies a Campylobacter Clade Deficient in Selenium Metabolism.</title>
        <authorList>
            <person name="Miller W.G."/>
            <person name="Yee E."/>
            <person name="Lopes B.S."/>
            <person name="Chapman M.H."/>
            <person name="Huynh S."/>
            <person name="Bono J.L."/>
            <person name="Parker C.T."/>
            <person name="Strachan N.J.C."/>
            <person name="Forbes K.J."/>
        </authorList>
    </citation>
    <scope>NUCLEOTIDE SEQUENCE [LARGE SCALE GENOMIC DNA]</scope>
    <source>
        <strain evidence="10">RM6137</strain>
    </source>
</reference>
<dbReference type="Pfam" id="PF04321">
    <property type="entry name" value="RmlD_sub_bind"/>
    <property type="match status" value="1"/>
</dbReference>
<dbReference type="InterPro" id="IPR029903">
    <property type="entry name" value="RmlD-like-bd"/>
</dbReference>
<evidence type="ECO:0000256" key="1">
    <source>
        <dbReference type="ARBA" id="ARBA00004781"/>
    </source>
</evidence>
<dbReference type="EMBL" id="CP018789">
    <property type="protein sequence ID" value="ARR01143.1"/>
    <property type="molecule type" value="Genomic_DNA"/>
</dbReference>
<dbReference type="AlphaFoldDB" id="A0A1X9SY55"/>
<dbReference type="SUPFAM" id="SSF51735">
    <property type="entry name" value="NAD(P)-binding Rossmann-fold domains"/>
    <property type="match status" value="1"/>
</dbReference>
<comment type="pathway">
    <text evidence="1 6">Carbohydrate biosynthesis; dTDP-L-rhamnose biosynthesis.</text>
</comment>
<reference evidence="8" key="2">
    <citation type="journal article" date="2017" name="Genome Biol. Evol.">
        <title>Comparative genomic analysis identifies a Campylobacter clade deficient in selenium metabolism.</title>
        <authorList>
            <person name="Miller W.G."/>
            <person name="Yee E."/>
            <person name="Lopes B.S."/>
            <person name="Chapman M.H."/>
            <person name="Huynh S."/>
            <person name="Bono J.L."/>
            <person name="Parker C.T."/>
            <person name="Strachan N.J.C."/>
            <person name="Forbes K.J."/>
        </authorList>
    </citation>
    <scope>NUCLEOTIDE SEQUENCE [LARGE SCALE GENOMIC DNA]</scope>
    <source>
        <strain evidence="8">RM6137</strain>
    </source>
</reference>
<dbReference type="EMBL" id="JAZBRD010000019">
    <property type="protein sequence ID" value="MEE3745239.1"/>
    <property type="molecule type" value="Genomic_DNA"/>
</dbReference>
<dbReference type="NCBIfam" id="TIGR01214">
    <property type="entry name" value="rmlD"/>
    <property type="match status" value="1"/>
</dbReference>
<dbReference type="Proteomes" id="UP000194260">
    <property type="component" value="Chromosome"/>
</dbReference>
<evidence type="ECO:0000256" key="6">
    <source>
        <dbReference type="RuleBase" id="RU364082"/>
    </source>
</evidence>
<dbReference type="Gene3D" id="3.40.50.720">
    <property type="entry name" value="NAD(P)-binding Rossmann-like Domain"/>
    <property type="match status" value="1"/>
</dbReference>
<dbReference type="Gene3D" id="3.90.25.10">
    <property type="entry name" value="UDP-galactose 4-epimerase, domain 1"/>
    <property type="match status" value="1"/>
</dbReference>
<dbReference type="UniPathway" id="UPA00124"/>
<organism evidence="8 10">
    <name type="scientific">Campylobacter porcelli</name>
    <dbReference type="NCBI Taxonomy" id="1660073"/>
    <lineage>
        <taxon>Bacteria</taxon>
        <taxon>Pseudomonadati</taxon>
        <taxon>Campylobacterota</taxon>
        <taxon>Epsilonproteobacteria</taxon>
        <taxon>Campylobacterales</taxon>
        <taxon>Campylobacteraceae</taxon>
        <taxon>Campylobacter</taxon>
    </lineage>
</organism>
<evidence type="ECO:0000256" key="2">
    <source>
        <dbReference type="ARBA" id="ARBA00010944"/>
    </source>
</evidence>
<reference evidence="9 11" key="3">
    <citation type="submission" date="2024-01" db="EMBL/GenBank/DDBJ databases">
        <title>Campylobacter porcellus sp. nov.</title>
        <authorList>
            <person name="Papic B."/>
            <person name="Gruntar I."/>
        </authorList>
    </citation>
    <scope>NUCLEOTIDE SEQUENCE [LARGE SCALE GENOMIC DNA]</scope>
    <source>
        <strain evidence="9 11">CX2-4855-23</strain>
    </source>
</reference>
<comment type="function">
    <text evidence="6">Catalyzes the reduction of dTDP-6-deoxy-L-lyxo-4-hexulose to yield dTDP-L-rhamnose.</text>
</comment>
<accession>A0A1X9SY55</accession>
<dbReference type="InterPro" id="IPR036291">
    <property type="entry name" value="NAD(P)-bd_dom_sf"/>
</dbReference>
<evidence type="ECO:0000313" key="9">
    <source>
        <dbReference type="EMBL" id="MEE3745239.1"/>
    </source>
</evidence>
<dbReference type="GO" id="GO:0019305">
    <property type="term" value="P:dTDP-rhamnose biosynthetic process"/>
    <property type="evidence" value="ECO:0007669"/>
    <property type="project" value="UniProtKB-UniPathway"/>
</dbReference>
<dbReference type="STRING" id="1660073.CSUIS_1350"/>
<comment type="similarity">
    <text evidence="2 6">Belongs to the dTDP-4-dehydrorhamnose reductase family.</text>
</comment>
<evidence type="ECO:0000313" key="11">
    <source>
        <dbReference type="Proteomes" id="UP001331664"/>
    </source>
</evidence>
<dbReference type="GO" id="GO:0005829">
    <property type="term" value="C:cytosol"/>
    <property type="evidence" value="ECO:0007669"/>
    <property type="project" value="TreeGrafter"/>
</dbReference>
<comment type="catalytic activity">
    <reaction evidence="5">
        <text>dTDP-beta-L-rhamnose + NADP(+) = dTDP-4-dehydro-beta-L-rhamnose + NADPH + H(+)</text>
        <dbReference type="Rhea" id="RHEA:21796"/>
        <dbReference type="ChEBI" id="CHEBI:15378"/>
        <dbReference type="ChEBI" id="CHEBI:57510"/>
        <dbReference type="ChEBI" id="CHEBI:57783"/>
        <dbReference type="ChEBI" id="CHEBI:58349"/>
        <dbReference type="ChEBI" id="CHEBI:62830"/>
        <dbReference type="EC" id="1.1.1.133"/>
    </reaction>
</comment>
<dbReference type="InterPro" id="IPR005913">
    <property type="entry name" value="dTDP_dehydrorham_reduct"/>
</dbReference>
<proteinExistence type="inferred from homology"/>
<dbReference type="GO" id="GO:0008831">
    <property type="term" value="F:dTDP-4-dehydrorhamnose reductase activity"/>
    <property type="evidence" value="ECO:0007669"/>
    <property type="project" value="UniProtKB-EC"/>
</dbReference>
<name>A0A1X9SY55_9BACT</name>
<dbReference type="EC" id="1.1.1.133" evidence="3 6"/>
<evidence type="ECO:0000256" key="5">
    <source>
        <dbReference type="ARBA" id="ARBA00048200"/>
    </source>
</evidence>